<dbReference type="Gene3D" id="3.30.70.2650">
    <property type="match status" value="1"/>
</dbReference>
<evidence type="ECO:0000313" key="3">
    <source>
        <dbReference type="EMBL" id="PPE72545.1"/>
    </source>
</evidence>
<name>A0A2S5TC45_9GAMM</name>
<dbReference type="PANTHER" id="PTHR30319">
    <property type="entry name" value="PHENYLACETIC ACID REGULATOR-RELATED TRANSCRIPTIONAL REPRESSOR"/>
    <property type="match status" value="1"/>
</dbReference>
<feature type="domain" description="Transcriptional repressor PaaX-like N-terminal" evidence="1">
    <location>
        <begin position="8"/>
        <end position="66"/>
    </location>
</feature>
<dbReference type="Pfam" id="PF08223">
    <property type="entry name" value="PaaX_C"/>
    <property type="match status" value="1"/>
</dbReference>
<organism evidence="3 4">
    <name type="scientific">Solimonas fluminis</name>
    <dbReference type="NCBI Taxonomy" id="2086571"/>
    <lineage>
        <taxon>Bacteria</taxon>
        <taxon>Pseudomonadati</taxon>
        <taxon>Pseudomonadota</taxon>
        <taxon>Gammaproteobacteria</taxon>
        <taxon>Nevskiales</taxon>
        <taxon>Nevskiaceae</taxon>
        <taxon>Solimonas</taxon>
    </lineage>
</organism>
<gene>
    <name evidence="3" type="ORF">C3942_18450</name>
</gene>
<dbReference type="EMBL" id="PSNW01000012">
    <property type="protein sequence ID" value="PPE72545.1"/>
    <property type="molecule type" value="Genomic_DNA"/>
</dbReference>
<dbReference type="GO" id="GO:0006351">
    <property type="term" value="P:DNA-templated transcription"/>
    <property type="evidence" value="ECO:0007669"/>
    <property type="project" value="TreeGrafter"/>
</dbReference>
<reference evidence="3 4" key="1">
    <citation type="submission" date="2018-02" db="EMBL/GenBank/DDBJ databases">
        <title>Genome sequencing of Solimonas sp. HR-BB.</title>
        <authorList>
            <person name="Lee Y."/>
            <person name="Jeon C.O."/>
        </authorList>
    </citation>
    <scope>NUCLEOTIDE SEQUENCE [LARGE SCALE GENOMIC DNA]</scope>
    <source>
        <strain evidence="3 4">HR-BB</strain>
    </source>
</reference>
<dbReference type="RefSeq" id="WP_104231860.1">
    <property type="nucleotide sequence ID" value="NZ_PSNW01000012.1"/>
</dbReference>
<dbReference type="Gene3D" id="1.10.10.10">
    <property type="entry name" value="Winged helix-like DNA-binding domain superfamily/Winged helix DNA-binding domain"/>
    <property type="match status" value="1"/>
</dbReference>
<dbReference type="AlphaFoldDB" id="A0A2S5TC45"/>
<keyword evidence="4" id="KW-1185">Reference proteome</keyword>
<dbReference type="PANTHER" id="PTHR30319:SF1">
    <property type="entry name" value="TRANSCRIPTIONAL REPRESSOR PAAX"/>
    <property type="match status" value="1"/>
</dbReference>
<dbReference type="InterPro" id="IPR012906">
    <property type="entry name" value="PaaX-like_N"/>
</dbReference>
<proteinExistence type="predicted"/>
<protein>
    <submittedName>
        <fullName evidence="3">PaaX family transcriptional regulator</fullName>
    </submittedName>
</protein>
<sequence>MIPKPRRLILGLLLAAEGQALSVRDAIAGCGLFGISANSVRVALVRLSADGLIEATERGSYRLSASAHELADDVATWRSAEQRIRPWQGGWLAVHCAGLGRSDRVALRRRTRALAMLGFRELDGGLHLRPDNIEDSVEAVRRRLHTLGLEKQAPVFVAGEFDAAREAAIRKLWDGKALNASYRKLRAQLEDWLARADRLELEAAARESYLLGSNAIRHVVYDPLLPAPLVDADARHAFVETVRRFDRAGQDIWRRLGSLSGKP</sequence>
<feature type="domain" description="Transcriptional repressor PaaX-like C-terminal" evidence="2">
    <location>
        <begin position="173"/>
        <end position="254"/>
    </location>
</feature>
<accession>A0A2S5TC45</accession>
<dbReference type="InterPro" id="IPR013225">
    <property type="entry name" value="PaaX_C"/>
</dbReference>
<dbReference type="Proteomes" id="UP000238220">
    <property type="component" value="Unassembled WGS sequence"/>
</dbReference>
<evidence type="ECO:0000259" key="1">
    <source>
        <dbReference type="Pfam" id="PF07848"/>
    </source>
</evidence>
<dbReference type="InterPro" id="IPR036388">
    <property type="entry name" value="WH-like_DNA-bd_sf"/>
</dbReference>
<evidence type="ECO:0000259" key="2">
    <source>
        <dbReference type="Pfam" id="PF08223"/>
    </source>
</evidence>
<evidence type="ECO:0000313" key="4">
    <source>
        <dbReference type="Proteomes" id="UP000238220"/>
    </source>
</evidence>
<dbReference type="OrthoDB" id="6380574at2"/>
<dbReference type="Pfam" id="PF07848">
    <property type="entry name" value="PaaX"/>
    <property type="match status" value="1"/>
</dbReference>
<comment type="caution">
    <text evidence="3">The sequence shown here is derived from an EMBL/GenBank/DDBJ whole genome shotgun (WGS) entry which is preliminary data.</text>
</comment>